<accession>A0A1I2CMC4</accession>
<gene>
    <name evidence="8" type="ORF">SAMN05216283_101776</name>
</gene>
<dbReference type="STRING" id="655355.SAMN05216283_101776"/>
<protein>
    <submittedName>
        <fullName evidence="8">ABC-2 type transport system permease protein</fullName>
    </submittedName>
</protein>
<keyword evidence="4 6" id="KW-1133">Transmembrane helix</keyword>
<organism evidence="8 9">
    <name type="scientific">Sunxiuqinia elliptica</name>
    <dbReference type="NCBI Taxonomy" id="655355"/>
    <lineage>
        <taxon>Bacteria</taxon>
        <taxon>Pseudomonadati</taxon>
        <taxon>Bacteroidota</taxon>
        <taxon>Bacteroidia</taxon>
        <taxon>Marinilabiliales</taxon>
        <taxon>Prolixibacteraceae</taxon>
        <taxon>Sunxiuqinia</taxon>
    </lineage>
</organism>
<dbReference type="Pfam" id="PF12698">
    <property type="entry name" value="ABC2_membrane_3"/>
    <property type="match status" value="1"/>
</dbReference>
<evidence type="ECO:0000256" key="2">
    <source>
        <dbReference type="ARBA" id="ARBA00022475"/>
    </source>
</evidence>
<evidence type="ECO:0000256" key="4">
    <source>
        <dbReference type="ARBA" id="ARBA00022989"/>
    </source>
</evidence>
<dbReference type="RefSeq" id="WP_093918482.1">
    <property type="nucleotide sequence ID" value="NZ_FONW01000001.1"/>
</dbReference>
<dbReference type="GO" id="GO:0005886">
    <property type="term" value="C:plasma membrane"/>
    <property type="evidence" value="ECO:0007669"/>
    <property type="project" value="UniProtKB-SubCell"/>
</dbReference>
<sequence>MNQKEQTGFFRRNPFFRVLFREIDRMSSSFIYLFITLLGPLIAFILLLAIFNEGVPRNLSVALVDQDNSALSRKMGMWIDAAPEAEIAMRLPNLAEAYQRMETGHVDAVVVIPEETEKNILKGVQQQIPVFINNSNILKGGYLQKGIYKTLATMSGGIKVQVAMKHGLSEKQALAKAQPVKLHQHILFNPFGNYAYFLLTALLPLMVVVFTLLSTVYAVGIEVRDGTGPEWLEHSGGSVIVGVAGKLLPYTLLFSVLATVMNVILFVQMGTPLRGEFMLIVLGELLLIVAYQFLGILLVAVTSNLRLSLSLGSAYSMMALTFSGLTFPQFAMPVIAKAFTWLFPFTYWVKLFISQAIRGEAAVLGIRYLAIIPLFILLSVALFPRLKRILLNEKFWGKV</sequence>
<feature type="transmembrane region" description="Helical" evidence="6">
    <location>
        <begin position="365"/>
        <end position="384"/>
    </location>
</feature>
<keyword evidence="9" id="KW-1185">Reference proteome</keyword>
<evidence type="ECO:0000313" key="9">
    <source>
        <dbReference type="Proteomes" id="UP000198964"/>
    </source>
</evidence>
<reference evidence="8 9" key="1">
    <citation type="submission" date="2016-10" db="EMBL/GenBank/DDBJ databases">
        <authorList>
            <person name="de Groot N.N."/>
        </authorList>
    </citation>
    <scope>NUCLEOTIDE SEQUENCE [LARGE SCALE GENOMIC DNA]</scope>
    <source>
        <strain evidence="8 9">CGMCC 1.9156</strain>
    </source>
</reference>
<feature type="transmembrane region" description="Helical" evidence="6">
    <location>
        <begin position="194"/>
        <end position="219"/>
    </location>
</feature>
<dbReference type="AlphaFoldDB" id="A0A1I2CMC4"/>
<feature type="transmembrane region" description="Helical" evidence="6">
    <location>
        <begin position="334"/>
        <end position="353"/>
    </location>
</feature>
<comment type="subcellular location">
    <subcellularLocation>
        <location evidence="1">Cell membrane</location>
        <topology evidence="1">Multi-pass membrane protein</topology>
    </subcellularLocation>
</comment>
<dbReference type="PANTHER" id="PTHR30294:SF47">
    <property type="entry name" value="INNER MEMBRANE TRANSPORT PERMEASE YHHJ"/>
    <property type="match status" value="1"/>
</dbReference>
<dbReference type="PANTHER" id="PTHR30294">
    <property type="entry name" value="MEMBRANE COMPONENT OF ABC TRANSPORTER YHHJ-RELATED"/>
    <property type="match status" value="1"/>
</dbReference>
<evidence type="ECO:0000256" key="3">
    <source>
        <dbReference type="ARBA" id="ARBA00022692"/>
    </source>
</evidence>
<keyword evidence="5 6" id="KW-0472">Membrane</keyword>
<evidence type="ECO:0000256" key="6">
    <source>
        <dbReference type="SAM" id="Phobius"/>
    </source>
</evidence>
<dbReference type="Gene3D" id="3.40.1710.10">
    <property type="entry name" value="abc type-2 transporter like domain"/>
    <property type="match status" value="1"/>
</dbReference>
<dbReference type="Proteomes" id="UP000198964">
    <property type="component" value="Unassembled WGS sequence"/>
</dbReference>
<evidence type="ECO:0000313" key="8">
    <source>
        <dbReference type="EMBL" id="SFE69466.1"/>
    </source>
</evidence>
<dbReference type="EMBL" id="FONW01000001">
    <property type="protein sequence ID" value="SFE69466.1"/>
    <property type="molecule type" value="Genomic_DNA"/>
</dbReference>
<evidence type="ECO:0000256" key="1">
    <source>
        <dbReference type="ARBA" id="ARBA00004651"/>
    </source>
</evidence>
<name>A0A1I2CMC4_9BACT</name>
<dbReference type="GO" id="GO:0140359">
    <property type="term" value="F:ABC-type transporter activity"/>
    <property type="evidence" value="ECO:0007669"/>
    <property type="project" value="InterPro"/>
</dbReference>
<keyword evidence="2" id="KW-1003">Cell membrane</keyword>
<feature type="transmembrane region" description="Helical" evidence="6">
    <location>
        <begin position="239"/>
        <end position="265"/>
    </location>
</feature>
<evidence type="ECO:0000259" key="7">
    <source>
        <dbReference type="Pfam" id="PF12698"/>
    </source>
</evidence>
<evidence type="ECO:0000256" key="5">
    <source>
        <dbReference type="ARBA" id="ARBA00023136"/>
    </source>
</evidence>
<proteinExistence type="predicted"/>
<dbReference type="InterPro" id="IPR051449">
    <property type="entry name" value="ABC-2_transporter_component"/>
</dbReference>
<feature type="transmembrane region" description="Helical" evidence="6">
    <location>
        <begin position="30"/>
        <end position="51"/>
    </location>
</feature>
<feature type="domain" description="ABC-2 type transporter transmembrane" evidence="7">
    <location>
        <begin position="32"/>
        <end position="378"/>
    </location>
</feature>
<feature type="transmembrane region" description="Helical" evidence="6">
    <location>
        <begin position="277"/>
        <end position="301"/>
    </location>
</feature>
<dbReference type="InterPro" id="IPR013525">
    <property type="entry name" value="ABC2_TM"/>
</dbReference>
<keyword evidence="3 6" id="KW-0812">Transmembrane</keyword>